<evidence type="ECO:0000259" key="3">
    <source>
        <dbReference type="Pfam" id="PF22613"/>
    </source>
</evidence>
<sequence>MVSTIEAITEDWQLEKQEWIESIDAVLDAYGEEKTKELLKAITHYVIRRGVAFQGENINTPYINTINVKDEPTYPGNIELEQKIENINRWNAMCMVLQGYDNGSGVGGHIATYASAATMYEVGFNHFFRPRTAEYGGDLVSFQPHAAPGIYARAFLEGRLSEDNLKNFRRELKPEGGLPSYPHPRRMPWFWEIPCASMGLMPVSAIYQARFNKYLINRGLKPDNGGKVWAFIGDGEMDEPEIVGTINIAARERLDNLIFVVNCNLQRLDGPVRGNGKIIQELERLFLGAGWNVIKVIWGGEWDALLARDHKGYLVKRMEEVLDGDYQRYSVLEGDKVRSHWVGENQELADLMRSLTDEEIRSIKRGGHDYKKVYAAFHKAVNGSNGKPTIVFVKTIKGYGMGSTGEGRNTTHQKKSMLAEERQEAANRFGIPLPKTAIESAKFYKPDANGPEISYLQAQRAALGGDLPARVETCPAIPTPDRTFFDEFAEGTGDRAVSTTMVLVRLITKLLKEPQIGKYIVPIIPDEARTFGMDALFRHAGIYHPEGQRYISVDAGSLSYYREAQDGQILQEGICEAGALASFMAAGSAYARHSLPMIPFYIFYSMFGFQRVGDMIWACGDMMCKGFLFGGTAGRTTLNGEGVQHQDGHSHLLANTVPNLKTYDPAFAYELSVIIRDGIDRMFEKQEKIFYYITVYNENYAQPALPEGVEEGIIRGMYKAVVSELKPRRENEETAPENRKVHLMGSGSIITQVLEARILLEEMGIPTDIWSVTSYNELARDGFETERWNRLHPDQEARRPYVQSLTRDEQGIFISVSDYQKSLGGSISAWMPKPYAVLGTDGYGLSEARPELRDYFETSPRFIVQTALYELEKTGAIPRPQVLDFMKNEGINGEKVNPATA</sequence>
<comment type="cofactor">
    <cofactor evidence="1">
        <name>thiamine diphosphate</name>
        <dbReference type="ChEBI" id="CHEBI:58937"/>
    </cofactor>
</comment>
<dbReference type="PANTHER" id="PTHR43825">
    <property type="entry name" value="PYRUVATE DEHYDROGENASE E1 COMPONENT"/>
    <property type="match status" value="1"/>
</dbReference>
<dbReference type="SUPFAM" id="SSF52518">
    <property type="entry name" value="Thiamin diphosphate-binding fold (THDP-binding)"/>
    <property type="match status" value="2"/>
</dbReference>
<dbReference type="PIRSF" id="PIRSF000156">
    <property type="entry name" value="Pyruvate_dh_E1"/>
    <property type="match status" value="1"/>
</dbReference>
<accession>A0ABW0IGQ3</accession>
<dbReference type="InterPro" id="IPR051157">
    <property type="entry name" value="PDH/Transketolase"/>
</dbReference>
<keyword evidence="5" id="KW-1185">Reference proteome</keyword>
<dbReference type="PANTHER" id="PTHR43825:SF3">
    <property type="entry name" value="PYRUVATE DEHYDROGENASE E1 COMPONENT"/>
    <property type="match status" value="1"/>
</dbReference>
<feature type="domain" description="Transketolase-like C-terminal" evidence="3">
    <location>
        <begin position="735"/>
        <end position="857"/>
    </location>
</feature>
<evidence type="ECO:0000313" key="5">
    <source>
        <dbReference type="Proteomes" id="UP001596106"/>
    </source>
</evidence>
<dbReference type="RefSeq" id="WP_379848921.1">
    <property type="nucleotide sequence ID" value="NZ_JBHSMA010000009.1"/>
</dbReference>
<comment type="catalytic activity">
    <reaction evidence="1">
        <text>N(6)-[(R)-lipoyl]-L-lysyl-[protein] + pyruvate + H(+) = N(6)-[(R)-S(8)-acetyldihydrolipoyl]-L-lysyl-[protein] + CO2</text>
        <dbReference type="Rhea" id="RHEA:19189"/>
        <dbReference type="Rhea" id="RHEA-COMP:10474"/>
        <dbReference type="Rhea" id="RHEA-COMP:10478"/>
        <dbReference type="ChEBI" id="CHEBI:15361"/>
        <dbReference type="ChEBI" id="CHEBI:15378"/>
        <dbReference type="ChEBI" id="CHEBI:16526"/>
        <dbReference type="ChEBI" id="CHEBI:83099"/>
        <dbReference type="ChEBI" id="CHEBI:83111"/>
        <dbReference type="EC" id="1.2.4.1"/>
    </reaction>
</comment>
<dbReference type="Gene3D" id="3.40.50.970">
    <property type="match status" value="2"/>
</dbReference>
<dbReference type="NCBIfam" id="TIGR00759">
    <property type="entry name" value="aceE"/>
    <property type="match status" value="1"/>
</dbReference>
<keyword evidence="1 4" id="KW-0670">Pyruvate</keyword>
<dbReference type="CDD" id="cd02017">
    <property type="entry name" value="TPP_E1_EcPDC_like"/>
    <property type="match status" value="1"/>
</dbReference>
<dbReference type="Pfam" id="PF22613">
    <property type="entry name" value="Transketolase_C_1"/>
    <property type="match status" value="1"/>
</dbReference>
<keyword evidence="1 4" id="KW-0560">Oxidoreductase</keyword>
<proteinExistence type="predicted"/>
<dbReference type="EMBL" id="JBHSMA010000009">
    <property type="protein sequence ID" value="MFC5411923.1"/>
    <property type="molecule type" value="Genomic_DNA"/>
</dbReference>
<dbReference type="InterPro" id="IPR004660">
    <property type="entry name" value="PDH_E1"/>
</dbReference>
<comment type="caution">
    <text evidence="4">The sequence shown here is derived from an EMBL/GenBank/DDBJ whole genome shotgun (WGS) entry which is preliminary data.</text>
</comment>
<feature type="domain" description="Pyruvate dehydrogenase E1 component middle" evidence="2">
    <location>
        <begin position="478"/>
        <end position="703"/>
    </location>
</feature>
<dbReference type="InterPro" id="IPR029061">
    <property type="entry name" value="THDP-binding"/>
</dbReference>
<dbReference type="InterPro" id="IPR055152">
    <property type="entry name" value="Transketolase-like_C_2"/>
</dbReference>
<dbReference type="Pfam" id="PF17831">
    <property type="entry name" value="PDH_E1_M"/>
    <property type="match status" value="1"/>
</dbReference>
<evidence type="ECO:0000259" key="2">
    <source>
        <dbReference type="Pfam" id="PF17831"/>
    </source>
</evidence>
<evidence type="ECO:0000313" key="4">
    <source>
        <dbReference type="EMBL" id="MFC5411923.1"/>
    </source>
</evidence>
<dbReference type="SUPFAM" id="SSF52922">
    <property type="entry name" value="TK C-terminal domain-like"/>
    <property type="match status" value="1"/>
</dbReference>
<dbReference type="GO" id="GO:0004739">
    <property type="term" value="F:pyruvate dehydrogenase (acetyl-transferring) activity"/>
    <property type="evidence" value="ECO:0007669"/>
    <property type="project" value="UniProtKB-EC"/>
</dbReference>
<dbReference type="InterPro" id="IPR035807">
    <property type="entry name" value="PDC_E1_N"/>
</dbReference>
<dbReference type="InterPro" id="IPR041621">
    <property type="entry name" value="PDH_E1_M"/>
</dbReference>
<dbReference type="Proteomes" id="UP001596106">
    <property type="component" value="Unassembled WGS sequence"/>
</dbReference>
<gene>
    <name evidence="4" type="primary">aceE</name>
    <name evidence="4" type="ORF">ACFPMF_21545</name>
</gene>
<keyword evidence="1" id="KW-0786">Thiamine pyrophosphate</keyword>
<organism evidence="4 5">
    <name type="scientific">Larkinella bovis</name>
    <dbReference type="NCBI Taxonomy" id="683041"/>
    <lineage>
        <taxon>Bacteria</taxon>
        <taxon>Pseudomonadati</taxon>
        <taxon>Bacteroidota</taxon>
        <taxon>Cytophagia</taxon>
        <taxon>Cytophagales</taxon>
        <taxon>Spirosomataceae</taxon>
        <taxon>Larkinella</taxon>
    </lineage>
</organism>
<evidence type="ECO:0000256" key="1">
    <source>
        <dbReference type="PIRNR" id="PIRNR000156"/>
    </source>
</evidence>
<reference evidence="5" key="1">
    <citation type="journal article" date="2019" name="Int. J. Syst. Evol. Microbiol.">
        <title>The Global Catalogue of Microorganisms (GCM) 10K type strain sequencing project: providing services to taxonomists for standard genome sequencing and annotation.</title>
        <authorList>
            <consortium name="The Broad Institute Genomics Platform"/>
            <consortium name="The Broad Institute Genome Sequencing Center for Infectious Disease"/>
            <person name="Wu L."/>
            <person name="Ma J."/>
        </authorList>
    </citation>
    <scope>NUCLEOTIDE SEQUENCE [LARGE SCALE GENOMIC DNA]</scope>
    <source>
        <strain evidence="5">CCUG 55250</strain>
    </source>
</reference>
<protein>
    <recommendedName>
        <fullName evidence="1">Pyruvate dehydrogenase E1 component</fullName>
        <ecNumber evidence="1">1.2.4.1</ecNumber>
    </recommendedName>
</protein>
<comment type="function">
    <text evidence="1">Component of the pyruvate dehydrogenase (PDH) complex, that catalyzes the overall conversion of pyruvate to acetyl-CoA and CO(2).</text>
</comment>
<dbReference type="InterPro" id="IPR009014">
    <property type="entry name" value="Transketo_C/PFOR_II"/>
</dbReference>
<dbReference type="EC" id="1.2.4.1" evidence="1"/>
<dbReference type="Gene3D" id="3.40.50.920">
    <property type="match status" value="1"/>
</dbReference>
<name>A0ABW0IGQ3_9BACT</name>